<feature type="signal peptide" evidence="1">
    <location>
        <begin position="1"/>
        <end position="18"/>
    </location>
</feature>
<dbReference type="AlphaFoldDB" id="A0A921ZM74"/>
<evidence type="ECO:0000313" key="3">
    <source>
        <dbReference type="Proteomes" id="UP000791440"/>
    </source>
</evidence>
<feature type="chain" id="PRO_5037366721" evidence="1">
    <location>
        <begin position="19"/>
        <end position="105"/>
    </location>
</feature>
<organism evidence="2 3">
    <name type="scientific">Manduca sexta</name>
    <name type="common">Tobacco hawkmoth</name>
    <name type="synonym">Tobacco hornworm</name>
    <dbReference type="NCBI Taxonomy" id="7130"/>
    <lineage>
        <taxon>Eukaryota</taxon>
        <taxon>Metazoa</taxon>
        <taxon>Ecdysozoa</taxon>
        <taxon>Arthropoda</taxon>
        <taxon>Hexapoda</taxon>
        <taxon>Insecta</taxon>
        <taxon>Pterygota</taxon>
        <taxon>Neoptera</taxon>
        <taxon>Endopterygota</taxon>
        <taxon>Lepidoptera</taxon>
        <taxon>Glossata</taxon>
        <taxon>Ditrysia</taxon>
        <taxon>Bombycoidea</taxon>
        <taxon>Sphingidae</taxon>
        <taxon>Sphinginae</taxon>
        <taxon>Sphingini</taxon>
        <taxon>Manduca</taxon>
    </lineage>
</organism>
<gene>
    <name evidence="2" type="ORF">O3G_MSEX011839</name>
</gene>
<comment type="caution">
    <text evidence="2">The sequence shown here is derived from an EMBL/GenBank/DDBJ whole genome shotgun (WGS) entry which is preliminary data.</text>
</comment>
<evidence type="ECO:0000313" key="2">
    <source>
        <dbReference type="EMBL" id="KAG6460199.1"/>
    </source>
</evidence>
<keyword evidence="1" id="KW-0732">Signal</keyword>
<sequence length="105" mass="12190">MMKALVLFWLFLINYAQCDVTRRAVEDTDGTVRDVVTTTDEVENRTISLKYKFAMQVKNILMNEGINSENENSIAERGDTLKDIYNDIDSLLELGRMQQMYVCIR</sequence>
<accession>A0A921ZM74</accession>
<proteinExistence type="predicted"/>
<reference evidence="2" key="2">
    <citation type="submission" date="2020-12" db="EMBL/GenBank/DDBJ databases">
        <authorList>
            <person name="Kanost M."/>
        </authorList>
    </citation>
    <scope>NUCLEOTIDE SEQUENCE</scope>
</reference>
<reference evidence="2" key="1">
    <citation type="journal article" date="2016" name="Insect Biochem. Mol. Biol.">
        <title>Multifaceted biological insights from a draft genome sequence of the tobacco hornworm moth, Manduca sexta.</title>
        <authorList>
            <person name="Kanost M.R."/>
            <person name="Arrese E.L."/>
            <person name="Cao X."/>
            <person name="Chen Y.R."/>
            <person name="Chellapilla S."/>
            <person name="Goldsmith M.R."/>
            <person name="Grosse-Wilde E."/>
            <person name="Heckel D.G."/>
            <person name="Herndon N."/>
            <person name="Jiang H."/>
            <person name="Papanicolaou A."/>
            <person name="Qu J."/>
            <person name="Soulages J.L."/>
            <person name="Vogel H."/>
            <person name="Walters J."/>
            <person name="Waterhouse R.M."/>
            <person name="Ahn S.J."/>
            <person name="Almeida F.C."/>
            <person name="An C."/>
            <person name="Aqrawi P."/>
            <person name="Bretschneider A."/>
            <person name="Bryant W.B."/>
            <person name="Bucks S."/>
            <person name="Chao H."/>
            <person name="Chevignon G."/>
            <person name="Christen J.M."/>
            <person name="Clarke D.F."/>
            <person name="Dittmer N.T."/>
            <person name="Ferguson L.C.F."/>
            <person name="Garavelou S."/>
            <person name="Gordon K.H.J."/>
            <person name="Gunaratna R.T."/>
            <person name="Han Y."/>
            <person name="Hauser F."/>
            <person name="He Y."/>
            <person name="Heidel-Fischer H."/>
            <person name="Hirsh A."/>
            <person name="Hu Y."/>
            <person name="Jiang H."/>
            <person name="Kalra D."/>
            <person name="Klinner C."/>
            <person name="Konig C."/>
            <person name="Kovar C."/>
            <person name="Kroll A.R."/>
            <person name="Kuwar S.S."/>
            <person name="Lee S.L."/>
            <person name="Lehman R."/>
            <person name="Li K."/>
            <person name="Li Z."/>
            <person name="Liang H."/>
            <person name="Lovelace S."/>
            <person name="Lu Z."/>
            <person name="Mansfield J.H."/>
            <person name="McCulloch K.J."/>
            <person name="Mathew T."/>
            <person name="Morton B."/>
            <person name="Muzny D.M."/>
            <person name="Neunemann D."/>
            <person name="Ongeri F."/>
            <person name="Pauchet Y."/>
            <person name="Pu L.L."/>
            <person name="Pyrousis I."/>
            <person name="Rao X.J."/>
            <person name="Redding A."/>
            <person name="Roesel C."/>
            <person name="Sanchez-Gracia A."/>
            <person name="Schaack S."/>
            <person name="Shukla A."/>
            <person name="Tetreau G."/>
            <person name="Wang Y."/>
            <person name="Xiong G.H."/>
            <person name="Traut W."/>
            <person name="Walsh T.K."/>
            <person name="Worley K.C."/>
            <person name="Wu D."/>
            <person name="Wu W."/>
            <person name="Wu Y.Q."/>
            <person name="Zhang X."/>
            <person name="Zou Z."/>
            <person name="Zucker H."/>
            <person name="Briscoe A.D."/>
            <person name="Burmester T."/>
            <person name="Clem R.J."/>
            <person name="Feyereisen R."/>
            <person name="Grimmelikhuijzen C.J.P."/>
            <person name="Hamodrakas S.J."/>
            <person name="Hansson B.S."/>
            <person name="Huguet E."/>
            <person name="Jermiin L.S."/>
            <person name="Lan Q."/>
            <person name="Lehman H.K."/>
            <person name="Lorenzen M."/>
            <person name="Merzendorfer H."/>
            <person name="Michalopoulos I."/>
            <person name="Morton D.B."/>
            <person name="Muthukrishnan S."/>
            <person name="Oakeshott J.G."/>
            <person name="Palmer W."/>
            <person name="Park Y."/>
            <person name="Passarelli A.L."/>
            <person name="Rozas J."/>
            <person name="Schwartz L.M."/>
            <person name="Smith W."/>
            <person name="Southgate A."/>
            <person name="Vilcinskas A."/>
            <person name="Vogt R."/>
            <person name="Wang P."/>
            <person name="Werren J."/>
            <person name="Yu X.Q."/>
            <person name="Zhou J.J."/>
            <person name="Brown S.J."/>
            <person name="Scherer S.E."/>
            <person name="Richards S."/>
            <person name="Blissard G.W."/>
        </authorList>
    </citation>
    <scope>NUCLEOTIDE SEQUENCE</scope>
</reference>
<evidence type="ECO:0000256" key="1">
    <source>
        <dbReference type="SAM" id="SignalP"/>
    </source>
</evidence>
<dbReference type="EMBL" id="JH668660">
    <property type="protein sequence ID" value="KAG6460199.1"/>
    <property type="molecule type" value="Genomic_DNA"/>
</dbReference>
<keyword evidence="3" id="KW-1185">Reference proteome</keyword>
<protein>
    <submittedName>
        <fullName evidence="2">Uncharacterized protein</fullName>
    </submittedName>
</protein>
<dbReference type="Proteomes" id="UP000791440">
    <property type="component" value="Unassembled WGS sequence"/>
</dbReference>
<name>A0A921ZM74_MANSE</name>